<dbReference type="EMBL" id="CAMPGE010029250">
    <property type="protein sequence ID" value="CAI2386719.1"/>
    <property type="molecule type" value="Genomic_DNA"/>
</dbReference>
<evidence type="ECO:0000313" key="4">
    <source>
        <dbReference type="EMBL" id="CAI2386719.1"/>
    </source>
</evidence>
<dbReference type="PANTHER" id="PTHR12979">
    <property type="entry name" value="CCR4-NOT TRANSCRIPTION COMPLEX SUBUNIT 10"/>
    <property type="match status" value="1"/>
</dbReference>
<dbReference type="Gene3D" id="1.25.40.10">
    <property type="entry name" value="Tetratricopeptide repeat domain"/>
    <property type="match status" value="2"/>
</dbReference>
<comment type="similarity">
    <text evidence="1">Belongs to the CNOT10 family.</text>
</comment>
<organism evidence="4 5">
    <name type="scientific">Euplotes crassus</name>
    <dbReference type="NCBI Taxonomy" id="5936"/>
    <lineage>
        <taxon>Eukaryota</taxon>
        <taxon>Sar</taxon>
        <taxon>Alveolata</taxon>
        <taxon>Ciliophora</taxon>
        <taxon>Intramacronucleata</taxon>
        <taxon>Spirotrichea</taxon>
        <taxon>Hypotrichia</taxon>
        <taxon>Euplotida</taxon>
        <taxon>Euplotidae</taxon>
        <taxon>Moneuplotes</taxon>
    </lineage>
</organism>
<dbReference type="InterPro" id="IPR011990">
    <property type="entry name" value="TPR-like_helical_dom_sf"/>
</dbReference>
<dbReference type="GO" id="GO:0030014">
    <property type="term" value="C:CCR4-NOT complex"/>
    <property type="evidence" value="ECO:0007669"/>
    <property type="project" value="InterPro"/>
</dbReference>
<dbReference type="InterPro" id="IPR039740">
    <property type="entry name" value="CNOT10"/>
</dbReference>
<accession>A0AAD2DA16</accession>
<dbReference type="Proteomes" id="UP001295684">
    <property type="component" value="Unassembled WGS sequence"/>
</dbReference>
<dbReference type="SUPFAM" id="SSF48452">
    <property type="entry name" value="TPR-like"/>
    <property type="match status" value="2"/>
</dbReference>
<dbReference type="PROSITE" id="PS50005">
    <property type="entry name" value="TPR"/>
    <property type="match status" value="1"/>
</dbReference>
<dbReference type="PANTHER" id="PTHR12979:SF5">
    <property type="entry name" value="CCR4-NOT TRANSCRIPTION COMPLEX SUBUNIT 10"/>
    <property type="match status" value="1"/>
</dbReference>
<dbReference type="InterPro" id="IPR019734">
    <property type="entry name" value="TPR_rpt"/>
</dbReference>
<reference evidence="4" key="1">
    <citation type="submission" date="2023-07" db="EMBL/GenBank/DDBJ databases">
        <authorList>
            <consortium name="AG Swart"/>
            <person name="Singh M."/>
            <person name="Singh A."/>
            <person name="Seah K."/>
            <person name="Emmerich C."/>
        </authorList>
    </citation>
    <scope>NUCLEOTIDE SEQUENCE</scope>
    <source>
        <strain evidence="4">DP1</strain>
    </source>
</reference>
<feature type="region of interest" description="Disordered" evidence="3">
    <location>
        <begin position="316"/>
        <end position="339"/>
    </location>
</feature>
<keyword evidence="2" id="KW-0802">TPR repeat</keyword>
<keyword evidence="5" id="KW-1185">Reference proteome</keyword>
<dbReference type="GO" id="GO:0017148">
    <property type="term" value="P:negative regulation of translation"/>
    <property type="evidence" value="ECO:0007669"/>
    <property type="project" value="TreeGrafter"/>
</dbReference>
<feature type="repeat" description="TPR" evidence="2">
    <location>
        <begin position="411"/>
        <end position="444"/>
    </location>
</feature>
<sequence>MEDYSGESCHYIYDHFSKANYEAVEEAVTRLSDQVEKSGNEEENEAFQRQKLMVTALLEYFKDGCKDPKKAYKTLSLIENEQREESGSETNYLLEYNCGVFAYLSQMNGNALKHFIQILDHPDEAELFLILKSAFNCLQILVDNQYIEAAKMMVNKIEGLLPDLIRVRDIKMCYKSTTENDGTKMGGFADSTDELKIEEFSISTGAYLPHPTNSPKSPCIIEYEFYLTYFKTRIAMHDSDEETRRKWSKRLEKQQKAMQKDREGIYQEMRDVINSQCYAMVPYINSFEALQNLLPRNPRSGETNEQDSFRVMSFMDRDKSKGGPTPHPSAHKNLKDSDKRKEKILQNCNQKHPLYFFNNLGVLHLNTKKYSVACFFLTKALKYLQLDGKQNQAGGKNPMKFVSNHTSQKRAEIMYNLGLAFYKMGQYEKCVNCLAEASELYANKFSLWFWMGTACIKNFVDQAENYFMKSSSKTILTKKPEVGEIDEKVPEKMKLHQAIRYLENVIVAYQNFTDNEKEIMEIIKKFDFTEHFKNIPHIQNKAGEEAKDEKKQEEINDDPSFSMGLHSKAVADRYRMMAHSSYMLLIYAYLLLKNDEKALEYCKILKSDFKLNSKMSFDLKMYMAEIYLTRGSLQQAFKCLKIDKAFEERKGRESKEDYIDIENTNSGFLEKNLPKRAVMFLNIATCNYFLEIPEEARNAISNALDCLGLNKDENNPTRKPQMEEIPEFVLHSLVYLNLYNGDEETALKLLRKRRFDKNNEDLLDFGSSEDGLRIFR</sequence>
<evidence type="ECO:0000256" key="3">
    <source>
        <dbReference type="SAM" id="MobiDB-lite"/>
    </source>
</evidence>
<evidence type="ECO:0000256" key="1">
    <source>
        <dbReference type="ARBA" id="ARBA00010080"/>
    </source>
</evidence>
<dbReference type="SMART" id="SM00028">
    <property type="entry name" value="TPR"/>
    <property type="match status" value="3"/>
</dbReference>
<evidence type="ECO:0000256" key="2">
    <source>
        <dbReference type="PROSITE-ProRule" id="PRU00339"/>
    </source>
</evidence>
<dbReference type="AlphaFoldDB" id="A0AAD2DA16"/>
<name>A0AAD2DA16_EUPCR</name>
<gene>
    <name evidence="4" type="ORF">ECRASSUSDP1_LOCUS28343</name>
</gene>
<dbReference type="GO" id="GO:0006402">
    <property type="term" value="P:mRNA catabolic process"/>
    <property type="evidence" value="ECO:0007669"/>
    <property type="project" value="TreeGrafter"/>
</dbReference>
<protein>
    <submittedName>
        <fullName evidence="4">Uncharacterized protein</fullName>
    </submittedName>
</protein>
<evidence type="ECO:0000313" key="5">
    <source>
        <dbReference type="Proteomes" id="UP001295684"/>
    </source>
</evidence>
<proteinExistence type="inferred from homology"/>
<comment type="caution">
    <text evidence="4">The sequence shown here is derived from an EMBL/GenBank/DDBJ whole genome shotgun (WGS) entry which is preliminary data.</text>
</comment>